<dbReference type="AlphaFoldDB" id="K3WZD2"/>
<dbReference type="PANTHER" id="PTHR22950:SF702">
    <property type="entry name" value="AMINO ACID TRANSPORTER PROTEIN"/>
    <property type="match status" value="1"/>
</dbReference>
<feature type="transmembrane region" description="Helical" evidence="5">
    <location>
        <begin position="289"/>
        <end position="315"/>
    </location>
</feature>
<reference evidence="8" key="2">
    <citation type="submission" date="2010-04" db="EMBL/GenBank/DDBJ databases">
        <authorList>
            <person name="Buell R."/>
            <person name="Hamilton J."/>
            <person name="Hostetler J."/>
        </authorList>
    </citation>
    <scope>NUCLEOTIDE SEQUENCE [LARGE SCALE GENOMIC DNA]</scope>
    <source>
        <strain evidence="8">DAOM:BR144</strain>
    </source>
</reference>
<feature type="transmembrane region" description="Helical" evidence="5">
    <location>
        <begin position="127"/>
        <end position="148"/>
    </location>
</feature>
<evidence type="ECO:0000259" key="6">
    <source>
        <dbReference type="Pfam" id="PF01490"/>
    </source>
</evidence>
<feature type="transmembrane region" description="Helical" evidence="5">
    <location>
        <begin position="213"/>
        <end position="234"/>
    </location>
</feature>
<evidence type="ECO:0000313" key="8">
    <source>
        <dbReference type="Proteomes" id="UP000019132"/>
    </source>
</evidence>
<feature type="transmembrane region" description="Helical" evidence="5">
    <location>
        <begin position="246"/>
        <end position="269"/>
    </location>
</feature>
<dbReference type="InterPro" id="IPR013057">
    <property type="entry name" value="AA_transpt_TM"/>
</dbReference>
<dbReference type="PANTHER" id="PTHR22950">
    <property type="entry name" value="AMINO ACID TRANSPORTER"/>
    <property type="match status" value="1"/>
</dbReference>
<organism evidence="7 8">
    <name type="scientific">Globisporangium ultimum (strain ATCC 200006 / CBS 805.95 / DAOM BR144)</name>
    <name type="common">Pythium ultimum</name>
    <dbReference type="NCBI Taxonomy" id="431595"/>
    <lineage>
        <taxon>Eukaryota</taxon>
        <taxon>Sar</taxon>
        <taxon>Stramenopiles</taxon>
        <taxon>Oomycota</taxon>
        <taxon>Peronosporomycetes</taxon>
        <taxon>Pythiales</taxon>
        <taxon>Pythiaceae</taxon>
        <taxon>Globisporangium</taxon>
    </lineage>
</organism>
<feature type="transmembrane region" description="Helical" evidence="5">
    <location>
        <begin position="368"/>
        <end position="388"/>
    </location>
</feature>
<keyword evidence="8" id="KW-1185">Reference proteome</keyword>
<dbReference type="EnsemblProtists" id="PYU1_T010331">
    <property type="protein sequence ID" value="PYU1_T010331"/>
    <property type="gene ID" value="PYU1_G010311"/>
</dbReference>
<dbReference type="Proteomes" id="UP000019132">
    <property type="component" value="Unassembled WGS sequence"/>
</dbReference>
<feature type="transmembrane region" description="Helical" evidence="5">
    <location>
        <begin position="102"/>
        <end position="121"/>
    </location>
</feature>
<dbReference type="EMBL" id="GL376602">
    <property type="status" value="NOT_ANNOTATED_CDS"/>
    <property type="molecule type" value="Genomic_DNA"/>
</dbReference>
<dbReference type="InParanoid" id="K3WZD2"/>
<dbReference type="STRING" id="431595.K3WZD2"/>
<feature type="domain" description="Amino acid transporter transmembrane" evidence="6">
    <location>
        <begin position="101"/>
        <end position="468"/>
    </location>
</feature>
<dbReference type="GO" id="GO:0015179">
    <property type="term" value="F:L-amino acid transmembrane transporter activity"/>
    <property type="evidence" value="ECO:0007669"/>
    <property type="project" value="TreeGrafter"/>
</dbReference>
<feature type="transmembrane region" description="Helical" evidence="5">
    <location>
        <begin position="169"/>
        <end position="193"/>
    </location>
</feature>
<dbReference type="VEuPathDB" id="FungiDB:PYU1_G010311"/>
<feature type="transmembrane region" description="Helical" evidence="5">
    <location>
        <begin position="434"/>
        <end position="458"/>
    </location>
</feature>
<accession>K3WZD2</accession>
<dbReference type="OMA" id="DSIHHQR"/>
<dbReference type="Pfam" id="PF01490">
    <property type="entry name" value="Aa_trans"/>
    <property type="match status" value="1"/>
</dbReference>
<dbReference type="HOGENOM" id="CLU_009020_5_2_1"/>
<evidence type="ECO:0000256" key="1">
    <source>
        <dbReference type="ARBA" id="ARBA00004141"/>
    </source>
</evidence>
<keyword evidence="2 5" id="KW-0812">Transmembrane</keyword>
<name>K3WZD2_GLOUD</name>
<keyword evidence="4 5" id="KW-0472">Membrane</keyword>
<evidence type="ECO:0000256" key="4">
    <source>
        <dbReference type="ARBA" id="ARBA00023136"/>
    </source>
</evidence>
<evidence type="ECO:0000256" key="3">
    <source>
        <dbReference type="ARBA" id="ARBA00022989"/>
    </source>
</evidence>
<sequence length="495" mass="54070">MMAFGDDPEGEQLMRERLLGSDSENVRDHLPSRDGVEDTMTMSDDELGEEYELISQRETLVFDDAFYSARKQYNNAQANGSGRESFFKAYLMNKIQPGSGSMFTMTVAIVGAGVLALPYAVEQAGLLLGILMITGGALITNFSLRLLLTCSELGQARSYMDLAHGTGGARLAGFTQFIVCLNLFGTSVGYLVGSAELIQLAMTAFLGSTSHSVFVDRQALIVLLCSVFVLPLALFRSLESLRFSSLFSIVCIVFMALVIVIKYFQFVHLGLAPDISYQLHHLTLFDWQLARLLTAFPLVIFAYTCHPNVLPIYLVLKRRSSRRMYKVMNRSVGIAAAVYALCGAFVVLTFGERTKSNFLKNDYHGDGAVLVGCIGFSIALILTVPLFIHTLRDNIREALMSNRRLNVFSHALLSTLLVVAVLGVALGSGDIASVLGVLGATTNPIICFVLPAFFIYRLGAGDRHRAHKGGAILLAVAMSILSFLSLLQQLRVLSI</sequence>
<protein>
    <recommendedName>
        <fullName evidence="6">Amino acid transporter transmembrane domain-containing protein</fullName>
    </recommendedName>
</protein>
<feature type="transmembrane region" description="Helical" evidence="5">
    <location>
        <begin position="408"/>
        <end position="428"/>
    </location>
</feature>
<evidence type="ECO:0000256" key="5">
    <source>
        <dbReference type="SAM" id="Phobius"/>
    </source>
</evidence>
<keyword evidence="3 5" id="KW-1133">Transmembrane helix</keyword>
<dbReference type="eggNOG" id="KOG1305">
    <property type="taxonomic scope" value="Eukaryota"/>
</dbReference>
<reference evidence="7" key="3">
    <citation type="submission" date="2015-02" db="UniProtKB">
        <authorList>
            <consortium name="EnsemblProtists"/>
        </authorList>
    </citation>
    <scope>IDENTIFICATION</scope>
    <source>
        <strain evidence="7">DAOM BR144</strain>
    </source>
</reference>
<dbReference type="GO" id="GO:0016020">
    <property type="term" value="C:membrane"/>
    <property type="evidence" value="ECO:0007669"/>
    <property type="project" value="UniProtKB-SubCell"/>
</dbReference>
<reference evidence="8" key="1">
    <citation type="journal article" date="2010" name="Genome Biol.">
        <title>Genome sequence of the necrotrophic plant pathogen Pythium ultimum reveals original pathogenicity mechanisms and effector repertoire.</title>
        <authorList>
            <person name="Levesque C.A."/>
            <person name="Brouwer H."/>
            <person name="Cano L."/>
            <person name="Hamilton J.P."/>
            <person name="Holt C."/>
            <person name="Huitema E."/>
            <person name="Raffaele S."/>
            <person name="Robideau G.P."/>
            <person name="Thines M."/>
            <person name="Win J."/>
            <person name="Zerillo M.M."/>
            <person name="Beakes G.W."/>
            <person name="Boore J.L."/>
            <person name="Busam D."/>
            <person name="Dumas B."/>
            <person name="Ferriera S."/>
            <person name="Fuerstenberg S.I."/>
            <person name="Gachon C.M."/>
            <person name="Gaulin E."/>
            <person name="Govers F."/>
            <person name="Grenville-Briggs L."/>
            <person name="Horner N."/>
            <person name="Hostetler J."/>
            <person name="Jiang R.H."/>
            <person name="Johnson J."/>
            <person name="Krajaejun T."/>
            <person name="Lin H."/>
            <person name="Meijer H.J."/>
            <person name="Moore B."/>
            <person name="Morris P."/>
            <person name="Phuntmart V."/>
            <person name="Puiu D."/>
            <person name="Shetty J."/>
            <person name="Stajich J.E."/>
            <person name="Tripathy S."/>
            <person name="Wawra S."/>
            <person name="van West P."/>
            <person name="Whitty B.R."/>
            <person name="Coutinho P.M."/>
            <person name="Henrissat B."/>
            <person name="Martin F."/>
            <person name="Thomas P.D."/>
            <person name="Tyler B.M."/>
            <person name="De Vries R.P."/>
            <person name="Kamoun S."/>
            <person name="Yandell M."/>
            <person name="Tisserat N."/>
            <person name="Buell C.R."/>
        </authorList>
    </citation>
    <scope>NUCLEOTIDE SEQUENCE</scope>
    <source>
        <strain evidence="8">DAOM:BR144</strain>
    </source>
</reference>
<feature type="transmembrane region" description="Helical" evidence="5">
    <location>
        <begin position="470"/>
        <end position="490"/>
    </location>
</feature>
<feature type="transmembrane region" description="Helical" evidence="5">
    <location>
        <begin position="327"/>
        <end position="348"/>
    </location>
</feature>
<evidence type="ECO:0000256" key="2">
    <source>
        <dbReference type="ARBA" id="ARBA00022692"/>
    </source>
</evidence>
<evidence type="ECO:0000313" key="7">
    <source>
        <dbReference type="EnsemblProtists" id="PYU1_T010331"/>
    </source>
</evidence>
<proteinExistence type="predicted"/>
<comment type="subcellular location">
    <subcellularLocation>
        <location evidence="1">Membrane</location>
        <topology evidence="1">Multi-pass membrane protein</topology>
    </subcellularLocation>
</comment>